<dbReference type="InterPro" id="IPR036102">
    <property type="entry name" value="OsmC/Ohrsf"/>
</dbReference>
<dbReference type="PANTHER" id="PTHR35368:SF1">
    <property type="entry name" value="HYDROPEROXIDE REDUCTASE"/>
    <property type="match status" value="1"/>
</dbReference>
<protein>
    <submittedName>
        <fullName evidence="1">OsmC family protein</fullName>
    </submittedName>
</protein>
<dbReference type="Proteomes" id="UP000032866">
    <property type="component" value="Chromosome 2"/>
</dbReference>
<reference evidence="1 2" key="1">
    <citation type="journal article" date="2012" name="J. Bacteriol.">
        <title>Complete Genome Sequence of Burkholderia sp. Strain GG4, a Betaproteobacterium That Reduces 3-Oxo-N-Acylhomoserine Lactones and Produces Different N-Acylhomoserine Lactones.</title>
        <authorList>
            <person name="Hong K.W."/>
            <person name="Koh C.L."/>
            <person name="Sam C.K."/>
            <person name="Yin W.F."/>
            <person name="Chan K.G."/>
        </authorList>
    </citation>
    <scope>NUCLEOTIDE SEQUENCE [LARGE SCALE GENOMIC DNA]</scope>
    <source>
        <strain evidence="1 2">GG4</strain>
    </source>
</reference>
<accession>A0A9W3K6T3</accession>
<evidence type="ECO:0000313" key="2">
    <source>
        <dbReference type="Proteomes" id="UP000032866"/>
    </source>
</evidence>
<proteinExistence type="predicted"/>
<dbReference type="InterPro" id="IPR003718">
    <property type="entry name" value="OsmC/Ohr_fam"/>
</dbReference>
<dbReference type="EMBL" id="CP003775">
    <property type="protein sequence ID" value="AFQ52184.1"/>
    <property type="molecule type" value="Genomic_DNA"/>
</dbReference>
<organism evidence="1 2">
    <name type="scientific">Burkholderia cepacia GG4</name>
    <dbReference type="NCBI Taxonomy" id="1009846"/>
    <lineage>
        <taxon>Bacteria</taxon>
        <taxon>Pseudomonadati</taxon>
        <taxon>Pseudomonadota</taxon>
        <taxon>Betaproteobacteria</taxon>
        <taxon>Burkholderiales</taxon>
        <taxon>Burkholderiaceae</taxon>
        <taxon>Burkholderia</taxon>
        <taxon>Burkholderia cepacia complex</taxon>
    </lineage>
</organism>
<dbReference type="RefSeq" id="WP_014900937.1">
    <property type="nucleotide sequence ID" value="NC_018514.1"/>
</dbReference>
<dbReference type="Gene3D" id="3.30.300.20">
    <property type="match status" value="1"/>
</dbReference>
<name>A0A9W3K6T3_BURCE</name>
<dbReference type="AlphaFoldDB" id="A0A9W3K6T3"/>
<gene>
    <name evidence="1" type="ORF">GEM_5800</name>
</gene>
<dbReference type="SUPFAM" id="SSF82784">
    <property type="entry name" value="OsmC-like"/>
    <property type="match status" value="1"/>
</dbReference>
<dbReference type="KEGG" id="bct:GEM_5800"/>
<dbReference type="PANTHER" id="PTHR35368">
    <property type="entry name" value="HYDROPEROXIDE REDUCTASE"/>
    <property type="match status" value="1"/>
</dbReference>
<dbReference type="InterPro" id="IPR052924">
    <property type="entry name" value="OsmC/Ohr_hydroprdx_reductase"/>
</dbReference>
<sequence length="186" mass="20336">MSTKLNGIDVAALQDFAQGVANATDASKRSARFNVKTKWEHQTRSVATVSRYSLLGVEYPRHFEIAADEPTEFLGQNSAPNPQELLMAALNACLSVAYAVNAAAMGITIHSLEIETDGELDLRGVLGLDESVNPGYDQVNYVVRLDTDAPREKVEELHQVVTKTSVNLANFSKAIRMVSKLEIKES</sequence>
<dbReference type="InterPro" id="IPR015946">
    <property type="entry name" value="KH_dom-like_a/b"/>
</dbReference>
<evidence type="ECO:0000313" key="1">
    <source>
        <dbReference type="EMBL" id="AFQ52184.1"/>
    </source>
</evidence>
<dbReference type="Pfam" id="PF02566">
    <property type="entry name" value="OsmC"/>
    <property type="match status" value="1"/>
</dbReference>